<evidence type="ECO:0000313" key="9">
    <source>
        <dbReference type="EMBL" id="CRZ11253.1"/>
    </source>
</evidence>
<dbReference type="SMART" id="SM00212">
    <property type="entry name" value="UBCc"/>
    <property type="match status" value="1"/>
</dbReference>
<protein>
    <recommendedName>
        <fullName evidence="8">UBC core domain-containing protein</fullName>
    </recommendedName>
</protein>
<accession>A0A0H5RB38</accession>
<organism evidence="9">
    <name type="scientific">Spongospora subterranea</name>
    <dbReference type="NCBI Taxonomy" id="70186"/>
    <lineage>
        <taxon>Eukaryota</taxon>
        <taxon>Sar</taxon>
        <taxon>Rhizaria</taxon>
        <taxon>Endomyxa</taxon>
        <taxon>Phytomyxea</taxon>
        <taxon>Plasmodiophorida</taxon>
        <taxon>Plasmodiophoridae</taxon>
        <taxon>Spongospora</taxon>
    </lineage>
</organism>
<reference evidence="9" key="1">
    <citation type="submission" date="2015-04" db="EMBL/GenBank/DDBJ databases">
        <title>The genome sequence of the plant pathogenic Rhizarian Plasmodiophora brassicae reveals insights in its biotrophic life cycle and the origin of chitin synthesis.</title>
        <authorList>
            <person name="Schwelm A."/>
            <person name="Fogelqvist J."/>
            <person name="Knaust A."/>
            <person name="Julke S."/>
            <person name="Lilja T."/>
            <person name="Dhandapani V."/>
            <person name="Bonilla-Rosso G."/>
            <person name="Karlsson M."/>
            <person name="Shevchenko A."/>
            <person name="Choi S.R."/>
            <person name="Kim H.G."/>
            <person name="Park J.Y."/>
            <person name="Lim Y.P."/>
            <person name="Ludwig-Muller J."/>
            <person name="Dixelius C."/>
        </authorList>
    </citation>
    <scope>NUCLEOTIDE SEQUENCE</scope>
    <source>
        <tissue evidence="9">Potato root galls</tissue>
    </source>
</reference>
<name>A0A0H5RB38_9EUKA</name>
<keyword evidence="5 7" id="KW-0067">ATP-binding</keyword>
<keyword evidence="2" id="KW-0808">Transferase</keyword>
<dbReference type="Pfam" id="PF00179">
    <property type="entry name" value="UQ_con"/>
    <property type="match status" value="1"/>
</dbReference>
<keyword evidence="4 7" id="KW-0833">Ubl conjugation pathway</keyword>
<keyword evidence="3 7" id="KW-0547">Nucleotide-binding</keyword>
<dbReference type="GO" id="GO:0005524">
    <property type="term" value="F:ATP binding"/>
    <property type="evidence" value="ECO:0007669"/>
    <property type="project" value="UniProtKB-UniRule"/>
</dbReference>
<feature type="active site" description="Glycyl thioester intermediate" evidence="6">
    <location>
        <position position="116"/>
    </location>
</feature>
<evidence type="ECO:0000256" key="1">
    <source>
        <dbReference type="ARBA" id="ARBA00005032"/>
    </source>
</evidence>
<sequence>MSASLFKIGAGRRAKTKLSDLAATAPDGKKKKSAAAMRMMGDMQELDLPFNCKLNLPDKDDLMNFSVVIQPDAGYWKGARYTFAFEVSDQYPYKPPKVRCLEKIWHPNIDLQGAVCLNILKESWRPVLNVQNVVHGLIFLLLDPNPADPLNQGAAEIMRNDISTFENNVKLSLRGGVVQGVQFPRNMFV</sequence>
<dbReference type="PROSITE" id="PS50127">
    <property type="entry name" value="UBC_2"/>
    <property type="match status" value="1"/>
</dbReference>
<evidence type="ECO:0000256" key="3">
    <source>
        <dbReference type="ARBA" id="ARBA00022741"/>
    </source>
</evidence>
<comment type="similarity">
    <text evidence="7">Belongs to the ubiquitin-conjugating enzyme family.</text>
</comment>
<dbReference type="InterPro" id="IPR016135">
    <property type="entry name" value="UBQ-conjugating_enzyme/RWD"/>
</dbReference>
<proteinExistence type="inferred from homology"/>
<evidence type="ECO:0000256" key="6">
    <source>
        <dbReference type="PROSITE-ProRule" id="PRU10133"/>
    </source>
</evidence>
<evidence type="ECO:0000256" key="4">
    <source>
        <dbReference type="ARBA" id="ARBA00022786"/>
    </source>
</evidence>
<comment type="pathway">
    <text evidence="1">Protein modification; protein neddylation.</text>
</comment>
<evidence type="ECO:0000256" key="7">
    <source>
        <dbReference type="RuleBase" id="RU362109"/>
    </source>
</evidence>
<dbReference type="InterPro" id="IPR023313">
    <property type="entry name" value="UBQ-conjugating_AS"/>
</dbReference>
<dbReference type="GO" id="GO:0019788">
    <property type="term" value="F:NEDD8 transferase activity"/>
    <property type="evidence" value="ECO:0007669"/>
    <property type="project" value="UniProtKB-ARBA"/>
</dbReference>
<evidence type="ECO:0000256" key="2">
    <source>
        <dbReference type="ARBA" id="ARBA00022679"/>
    </source>
</evidence>
<dbReference type="PROSITE" id="PS00183">
    <property type="entry name" value="UBC_1"/>
    <property type="match status" value="1"/>
</dbReference>
<dbReference type="FunFam" id="3.10.110.10:FF:000005">
    <property type="entry name" value="NEDD8-conjugating enzyme Ubc12"/>
    <property type="match status" value="1"/>
</dbReference>
<dbReference type="InterPro" id="IPR050113">
    <property type="entry name" value="Ub_conjugating_enzyme"/>
</dbReference>
<dbReference type="SUPFAM" id="SSF54495">
    <property type="entry name" value="UBC-like"/>
    <property type="match status" value="1"/>
</dbReference>
<dbReference type="CDD" id="cd23794">
    <property type="entry name" value="UBCc_UBE2F_UBE2M"/>
    <property type="match status" value="1"/>
</dbReference>
<evidence type="ECO:0000259" key="8">
    <source>
        <dbReference type="PROSITE" id="PS50127"/>
    </source>
</evidence>
<dbReference type="EMBL" id="HACM01010811">
    <property type="protein sequence ID" value="CRZ11253.1"/>
    <property type="molecule type" value="Transcribed_RNA"/>
</dbReference>
<dbReference type="InterPro" id="IPR000608">
    <property type="entry name" value="UBC"/>
</dbReference>
<evidence type="ECO:0000256" key="5">
    <source>
        <dbReference type="ARBA" id="ARBA00022840"/>
    </source>
</evidence>
<dbReference type="PANTHER" id="PTHR24067">
    <property type="entry name" value="UBIQUITIN-CONJUGATING ENZYME E2"/>
    <property type="match status" value="1"/>
</dbReference>
<dbReference type="Gene3D" id="3.10.110.10">
    <property type="entry name" value="Ubiquitin Conjugating Enzyme"/>
    <property type="match status" value="1"/>
</dbReference>
<dbReference type="AlphaFoldDB" id="A0A0H5RB38"/>
<feature type="domain" description="UBC core" evidence="8">
    <location>
        <begin position="34"/>
        <end position="178"/>
    </location>
</feature>